<dbReference type="AlphaFoldDB" id="A0A831W9G4"/>
<dbReference type="SUPFAM" id="SSF53756">
    <property type="entry name" value="UDP-Glycosyltransferase/glycogen phosphorylase"/>
    <property type="match status" value="1"/>
</dbReference>
<dbReference type="Pfam" id="PF13432">
    <property type="entry name" value="TPR_16"/>
    <property type="match status" value="1"/>
</dbReference>
<evidence type="ECO:0000256" key="1">
    <source>
        <dbReference type="ARBA" id="ARBA00004922"/>
    </source>
</evidence>
<proteinExistence type="inferred from homology"/>
<dbReference type="InterPro" id="IPR029489">
    <property type="entry name" value="OGT/SEC/SPY_C"/>
</dbReference>
<evidence type="ECO:0000256" key="9">
    <source>
        <dbReference type="SAM" id="MobiDB-lite"/>
    </source>
</evidence>
<dbReference type="EC" id="2.4.1.255" evidence="3"/>
<feature type="repeat" description="TPR" evidence="8">
    <location>
        <begin position="141"/>
        <end position="174"/>
    </location>
</feature>
<dbReference type="PROSITE" id="PS50005">
    <property type="entry name" value="TPR"/>
    <property type="match status" value="5"/>
</dbReference>
<dbReference type="Pfam" id="PF13844">
    <property type="entry name" value="Glyco_transf_41"/>
    <property type="match status" value="2"/>
</dbReference>
<feature type="domain" description="O-GlcNAc transferase C-terminal" evidence="10">
    <location>
        <begin position="468"/>
        <end position="639"/>
    </location>
</feature>
<comment type="similarity">
    <text evidence="2">Belongs to the glycosyltransferase 41 family. O-GlcNAc transferase subfamily.</text>
</comment>
<dbReference type="Proteomes" id="UP000886339">
    <property type="component" value="Unassembled WGS sequence"/>
</dbReference>
<keyword evidence="6" id="KW-0677">Repeat</keyword>
<gene>
    <name evidence="11" type="ORF">ENJ12_13790</name>
</gene>
<feature type="repeat" description="TPR" evidence="8">
    <location>
        <begin position="105"/>
        <end position="138"/>
    </location>
</feature>
<feature type="region of interest" description="Disordered" evidence="9">
    <location>
        <begin position="10"/>
        <end position="39"/>
    </location>
</feature>
<protein>
    <recommendedName>
        <fullName evidence="3">protein O-GlcNAc transferase</fullName>
        <ecNumber evidence="3">2.4.1.255</ecNumber>
    </recommendedName>
</protein>
<dbReference type="GO" id="GO:0097363">
    <property type="term" value="F:protein O-acetylglucosaminyltransferase activity"/>
    <property type="evidence" value="ECO:0007669"/>
    <property type="project" value="UniProtKB-EC"/>
</dbReference>
<reference evidence="11" key="1">
    <citation type="journal article" date="2020" name="mSystems">
        <title>Genome- and Community-Level Interaction Insights into Carbon Utilization and Element Cycling Functions of Hydrothermarchaeota in Hydrothermal Sediment.</title>
        <authorList>
            <person name="Zhou Z."/>
            <person name="Liu Y."/>
            <person name="Xu W."/>
            <person name="Pan J."/>
            <person name="Luo Z.H."/>
            <person name="Li M."/>
        </authorList>
    </citation>
    <scope>NUCLEOTIDE SEQUENCE [LARGE SCALE GENOMIC DNA]</scope>
    <source>
        <strain evidence="11">HyVt-458</strain>
    </source>
</reference>
<evidence type="ECO:0000259" key="10">
    <source>
        <dbReference type="Pfam" id="PF13844"/>
    </source>
</evidence>
<feature type="repeat" description="TPR" evidence="8">
    <location>
        <begin position="37"/>
        <end position="70"/>
    </location>
</feature>
<dbReference type="SMART" id="SM00028">
    <property type="entry name" value="TPR"/>
    <property type="match status" value="5"/>
</dbReference>
<feature type="domain" description="O-GlcNAc transferase C-terminal" evidence="10">
    <location>
        <begin position="291"/>
        <end position="441"/>
    </location>
</feature>
<feature type="repeat" description="TPR" evidence="8">
    <location>
        <begin position="209"/>
        <end position="242"/>
    </location>
</feature>
<dbReference type="PROSITE" id="PS50293">
    <property type="entry name" value="TPR_REGION"/>
    <property type="match status" value="1"/>
</dbReference>
<dbReference type="Gene3D" id="3.40.50.11380">
    <property type="match status" value="1"/>
</dbReference>
<dbReference type="EMBL" id="DRLF01000479">
    <property type="protein sequence ID" value="HEC07923.1"/>
    <property type="molecule type" value="Genomic_DNA"/>
</dbReference>
<evidence type="ECO:0000313" key="11">
    <source>
        <dbReference type="EMBL" id="HEC07923.1"/>
    </source>
</evidence>
<sequence>MGIIKRFFRKPSPQTAVSPDTREQYPAPPAESSQPTTDELIAEGQALEDEGQLEAAEKLYRQAAEIDPDCARAYLNIGNVLETRNELEEAEANYRMALKRDPEYGGAYANLGKICLDKQAYTEALELYNKASQLIPGAAGLEALIGIGFSLSQLGRSRESIAAYEKALRYAPHHEGANLALSHLLIQDGQHERAASLLEKFLAHHPDQAQGLGMLAESYLRLGMIEEGLRLIEKACNLEPNDEKLASTRLFMLNYDPKLPPEELFEHHRIFAEHFFAAFTPDNPVFDHSRNPERKLKIGYVSADFRVHPVAMFIETLIRHHDRTQFEIHAWHTHTDHDQTTKKFMDLVDHWNSVPTLSDDALAEDIRKAGIDILIDLSGYSSGHRLPVFARKPAPIQATWLGYLGTTGLTTMDYRICDHFTDPPGMTEHLHTETLARLPRCQWCHVPYEDLPDAESPPILDKGHLTLGSFNNITKLNKEVLSLWARLLSSIPNAELHLAAIPDGRARQQLLAFLGEKGVDGKQLIFIPRQEYKDYLKSIAGVDIALDPFPYNGGTTSIDTLAMGVPFVTLAGKHSIARGGVSLLSNTGLSDFIAQTPEQYVSIIEHYAQHPEELSQIRKNLQQNLAASPILDGPAFTQDFEHMYRQWWQRWCDTGN</sequence>
<evidence type="ECO:0000256" key="4">
    <source>
        <dbReference type="ARBA" id="ARBA00022676"/>
    </source>
</evidence>
<evidence type="ECO:0000256" key="5">
    <source>
        <dbReference type="ARBA" id="ARBA00022679"/>
    </source>
</evidence>
<comment type="pathway">
    <text evidence="1">Protein modification; protein glycosylation.</text>
</comment>
<feature type="repeat" description="TPR" evidence="8">
    <location>
        <begin position="71"/>
        <end position="104"/>
    </location>
</feature>
<dbReference type="InterPro" id="IPR019734">
    <property type="entry name" value="TPR_rpt"/>
</dbReference>
<dbReference type="PANTHER" id="PTHR44835:SF1">
    <property type="entry name" value="PROTEIN O-GLCNAC TRANSFERASE"/>
    <property type="match status" value="1"/>
</dbReference>
<evidence type="ECO:0000256" key="8">
    <source>
        <dbReference type="PROSITE-ProRule" id="PRU00339"/>
    </source>
</evidence>
<dbReference type="Gene3D" id="1.25.40.10">
    <property type="entry name" value="Tetratricopeptide repeat domain"/>
    <property type="match status" value="2"/>
</dbReference>
<dbReference type="PANTHER" id="PTHR44835">
    <property type="entry name" value="UDP-N-ACETYLGLUCOSAMINE--PEPTIDE N-ACETYLGLUCOSAMINYLTRANSFERASE SPINDLY-RELATED"/>
    <property type="match status" value="1"/>
</dbReference>
<dbReference type="SUPFAM" id="SSF48452">
    <property type="entry name" value="TPR-like"/>
    <property type="match status" value="1"/>
</dbReference>
<name>A0A831W9G4_9GAMM</name>
<evidence type="ECO:0000256" key="7">
    <source>
        <dbReference type="ARBA" id="ARBA00022803"/>
    </source>
</evidence>
<evidence type="ECO:0000256" key="6">
    <source>
        <dbReference type="ARBA" id="ARBA00022737"/>
    </source>
</evidence>
<keyword evidence="7 8" id="KW-0802">TPR repeat</keyword>
<evidence type="ECO:0000256" key="2">
    <source>
        <dbReference type="ARBA" id="ARBA00005386"/>
    </source>
</evidence>
<evidence type="ECO:0000256" key="3">
    <source>
        <dbReference type="ARBA" id="ARBA00011970"/>
    </source>
</evidence>
<accession>A0A831W9G4</accession>
<keyword evidence="4" id="KW-0328">Glycosyltransferase</keyword>
<dbReference type="InterPro" id="IPR011990">
    <property type="entry name" value="TPR-like_helical_dom_sf"/>
</dbReference>
<organism evidence="11">
    <name type="scientific">Thiolapillus brandeum</name>
    <dbReference type="NCBI Taxonomy" id="1076588"/>
    <lineage>
        <taxon>Bacteria</taxon>
        <taxon>Pseudomonadati</taxon>
        <taxon>Pseudomonadota</taxon>
        <taxon>Gammaproteobacteria</taxon>
        <taxon>Chromatiales</taxon>
        <taxon>Sedimenticolaceae</taxon>
        <taxon>Thiolapillus</taxon>
    </lineage>
</organism>
<keyword evidence="5" id="KW-0808">Transferase</keyword>
<dbReference type="Gene3D" id="3.40.50.2000">
    <property type="entry name" value="Glycogen Phosphorylase B"/>
    <property type="match status" value="1"/>
</dbReference>
<comment type="caution">
    <text evidence="11">The sequence shown here is derived from an EMBL/GenBank/DDBJ whole genome shotgun (WGS) entry which is preliminary data.</text>
</comment>
<dbReference type="InterPro" id="IPR051939">
    <property type="entry name" value="Glycosyltr_41/O-GlcNAc_trsf"/>
</dbReference>
<dbReference type="Pfam" id="PF13181">
    <property type="entry name" value="TPR_8"/>
    <property type="match status" value="2"/>
</dbReference>
<dbReference type="Pfam" id="PF14559">
    <property type="entry name" value="TPR_19"/>
    <property type="match status" value="1"/>
</dbReference>